<dbReference type="Pfam" id="PF07683">
    <property type="entry name" value="CobW_C"/>
    <property type="match status" value="1"/>
</dbReference>
<sequence length="406" mass="45589">MTQRKIPVTVLSGYLGAGKTTLLNHILSNRDNKKVAVIVNDMSEVNIDAALVKQGGFSRTDEKLVEMQNGCICCTLREDLIIEVNKLAESGDIDYIVIESSGISEPIPVAQTFTYMDETLDIDLSSMCQLDAMITVVDANRFWHDYASGESLLDRKQGTDENDDREVVDLLIDQIEFANILILNKIDLVEEEDKNELKATLKQLNPDAKIIESSQSKVAMNEILDTGLFDFDAVSSGAGWIKELNGEHTPETEEYGISSFVYRSKKPLNPERFYAWLEDFPVEVIRMKGFIWLSSRNDESCLISQAGPSIVFQSGGSWIAALPEEEQAVMFEEDPELKDRWDEVNGDRLTELVFIGIDMNQNEIEQSLKNCELTETEMQGDWNSLPDPLPSFTVPTAQTMMIGTEE</sequence>
<reference evidence="7 8" key="1">
    <citation type="journal article" date="2014" name="Arch. Microbiol.">
        <title>Bacillus mesophilum sp. nov., strain IITR-54T, a novel 4-chlorobiphenyl dechlorinating bacterium.</title>
        <authorList>
            <person name="Manickam N."/>
            <person name="Singh N.K."/>
            <person name="Bajaj A."/>
            <person name="Kumar R.M."/>
            <person name="Kaur G."/>
            <person name="Kaur N."/>
            <person name="Bala M."/>
            <person name="Kumar A."/>
            <person name="Mayilraj S."/>
        </authorList>
    </citation>
    <scope>NUCLEOTIDE SEQUENCE [LARGE SCALE GENOMIC DNA]</scope>
    <source>
        <strain evidence="7 8">IITR-54</strain>
    </source>
</reference>
<dbReference type="GO" id="GO:0000166">
    <property type="term" value="F:nucleotide binding"/>
    <property type="evidence" value="ECO:0007669"/>
    <property type="project" value="UniProtKB-KW"/>
</dbReference>
<feature type="domain" description="CobW C-terminal" evidence="6">
    <location>
        <begin position="257"/>
        <end position="372"/>
    </location>
</feature>
<dbReference type="Pfam" id="PF02492">
    <property type="entry name" value="cobW"/>
    <property type="match status" value="1"/>
</dbReference>
<dbReference type="InterPro" id="IPR027417">
    <property type="entry name" value="P-loop_NTPase"/>
</dbReference>
<dbReference type="SMART" id="SM00833">
    <property type="entry name" value="CobW_C"/>
    <property type="match status" value="1"/>
</dbReference>
<accession>A0A7V7RLT2</accession>
<comment type="catalytic activity">
    <reaction evidence="5">
        <text>GTP + H2O = GDP + phosphate + H(+)</text>
        <dbReference type="Rhea" id="RHEA:19669"/>
        <dbReference type="ChEBI" id="CHEBI:15377"/>
        <dbReference type="ChEBI" id="CHEBI:15378"/>
        <dbReference type="ChEBI" id="CHEBI:37565"/>
        <dbReference type="ChEBI" id="CHEBI:43474"/>
        <dbReference type="ChEBI" id="CHEBI:58189"/>
    </reaction>
    <physiologicalReaction direction="left-to-right" evidence="5">
        <dbReference type="Rhea" id="RHEA:19670"/>
    </physiologicalReaction>
</comment>
<evidence type="ECO:0000256" key="5">
    <source>
        <dbReference type="ARBA" id="ARBA00049117"/>
    </source>
</evidence>
<dbReference type="GO" id="GO:0016787">
    <property type="term" value="F:hydrolase activity"/>
    <property type="evidence" value="ECO:0007669"/>
    <property type="project" value="UniProtKB-KW"/>
</dbReference>
<dbReference type="EMBL" id="WBOT01000003">
    <property type="protein sequence ID" value="KAB2332791.1"/>
    <property type="molecule type" value="Genomic_DNA"/>
</dbReference>
<keyword evidence="1" id="KW-0547">Nucleotide-binding</keyword>
<dbReference type="CDD" id="cd03112">
    <property type="entry name" value="CobW-like"/>
    <property type="match status" value="1"/>
</dbReference>
<dbReference type="Gene3D" id="3.40.50.300">
    <property type="entry name" value="P-loop containing nucleotide triphosphate hydrolases"/>
    <property type="match status" value="1"/>
</dbReference>
<dbReference type="RefSeq" id="WP_151574113.1">
    <property type="nucleotide sequence ID" value="NZ_WBOT01000003.1"/>
</dbReference>
<evidence type="ECO:0000256" key="2">
    <source>
        <dbReference type="ARBA" id="ARBA00022801"/>
    </source>
</evidence>
<evidence type="ECO:0000256" key="4">
    <source>
        <dbReference type="ARBA" id="ARBA00034320"/>
    </source>
</evidence>
<organism evidence="7 8">
    <name type="scientific">Bacillus mesophilum</name>
    <dbReference type="NCBI Taxonomy" id="1071718"/>
    <lineage>
        <taxon>Bacteria</taxon>
        <taxon>Bacillati</taxon>
        <taxon>Bacillota</taxon>
        <taxon>Bacilli</taxon>
        <taxon>Bacillales</taxon>
        <taxon>Bacillaceae</taxon>
        <taxon>Bacillus</taxon>
    </lineage>
</organism>
<dbReference type="InterPro" id="IPR051927">
    <property type="entry name" value="Zn_Chap_cDPG_Synth"/>
</dbReference>
<dbReference type="InterPro" id="IPR011629">
    <property type="entry name" value="CobW-like_C"/>
</dbReference>
<dbReference type="AlphaFoldDB" id="A0A7V7RLT2"/>
<evidence type="ECO:0000259" key="6">
    <source>
        <dbReference type="SMART" id="SM00833"/>
    </source>
</evidence>
<dbReference type="InterPro" id="IPR003495">
    <property type="entry name" value="CobW/HypB/UreG_nucleotide-bd"/>
</dbReference>
<comment type="caution">
    <text evidence="7">The sequence shown here is derived from an EMBL/GenBank/DDBJ whole genome shotgun (WGS) entry which is preliminary data.</text>
</comment>
<dbReference type="SUPFAM" id="SSF52540">
    <property type="entry name" value="P-loop containing nucleoside triphosphate hydrolases"/>
    <property type="match status" value="1"/>
</dbReference>
<dbReference type="PANTHER" id="PTHR43603:SF3">
    <property type="entry name" value="ZINC CHAPERONE YCIC"/>
    <property type="match status" value="1"/>
</dbReference>
<dbReference type="Proteomes" id="UP000441354">
    <property type="component" value="Unassembled WGS sequence"/>
</dbReference>
<keyword evidence="3" id="KW-0143">Chaperone</keyword>
<dbReference type="Gene3D" id="3.30.1220.10">
    <property type="entry name" value="CobW-like, C-terminal domain"/>
    <property type="match status" value="1"/>
</dbReference>
<proteinExistence type="inferred from homology"/>
<evidence type="ECO:0000313" key="7">
    <source>
        <dbReference type="EMBL" id="KAB2332791.1"/>
    </source>
</evidence>
<protein>
    <submittedName>
        <fullName evidence="7">GTP-binding protein</fullName>
    </submittedName>
</protein>
<dbReference type="InterPro" id="IPR036627">
    <property type="entry name" value="CobW-likC_sf"/>
</dbReference>
<dbReference type="OrthoDB" id="9808822at2"/>
<evidence type="ECO:0000256" key="3">
    <source>
        <dbReference type="ARBA" id="ARBA00023186"/>
    </source>
</evidence>
<name>A0A7V7RLT2_9BACI</name>
<evidence type="ECO:0000313" key="8">
    <source>
        <dbReference type="Proteomes" id="UP000441354"/>
    </source>
</evidence>
<comment type="similarity">
    <text evidence="4">Belongs to the SIMIBI class G3E GTPase family. ZNG1 subfamily.</text>
</comment>
<dbReference type="PANTHER" id="PTHR43603">
    <property type="entry name" value="COBW DOMAIN-CONTAINING PROTEIN DDB_G0274527"/>
    <property type="match status" value="1"/>
</dbReference>
<evidence type="ECO:0000256" key="1">
    <source>
        <dbReference type="ARBA" id="ARBA00022741"/>
    </source>
</evidence>
<keyword evidence="8" id="KW-1185">Reference proteome</keyword>
<gene>
    <name evidence="7" type="ORF">F7732_11955</name>
</gene>
<keyword evidence="2" id="KW-0378">Hydrolase</keyword>